<proteinExistence type="inferred from homology"/>
<sequence length="422" mass="46925" precursor="true">MRVRNTLLASLLAPMLAIAAPQPLDHVAVLVNDGIILESEVVDRLDMVKQSATDAGQQLPSDNALRTQVIDRLITESLQLQMAERMGMVVGDTQLDQTLTNMAKEQGMDLTQFRSVVESRGDNYAAYREQIRNEITIGQVQRVQVQRRVQISPQEIETLVKLIKEQGLKSAEFHVGHILIDFADDEIAARERAEKVMTLLNEGADFKKTALAASSGPKALEGGDWGFMNVNAMPTLFSEVVTDAKAGDLIGPIKGGAGFHIVKVFETRGIQTKELKELQSRHILLKPSPILSEDRAQAMLVEFLEQLKAGQSEFADLAEKHSDDPGSAARGGDLGWADPNMYVPAFRDTLNSLEPGEYSQPFRSSHGWHVVQLIERRTTDASESINSDRAYQLLYRRKFGEQAQSWQNELRSNAYIEVVETK</sequence>
<dbReference type="InterPro" id="IPR023058">
    <property type="entry name" value="PPIase_PpiC_CS"/>
</dbReference>
<feature type="signal peptide" evidence="7">
    <location>
        <begin position="1"/>
        <end position="19"/>
    </location>
</feature>
<evidence type="ECO:0000313" key="10">
    <source>
        <dbReference type="Proteomes" id="UP000501602"/>
    </source>
</evidence>
<dbReference type="Gene3D" id="3.10.50.40">
    <property type="match status" value="2"/>
</dbReference>
<feature type="chain" id="PRO_5026392844" description="Chaperone SurA" evidence="7">
    <location>
        <begin position="20"/>
        <end position="422"/>
    </location>
</feature>
<evidence type="ECO:0000259" key="8">
    <source>
        <dbReference type="PROSITE" id="PS50198"/>
    </source>
</evidence>
<dbReference type="Pfam" id="PF13616">
    <property type="entry name" value="Rotamase_3"/>
    <property type="match status" value="1"/>
</dbReference>
<gene>
    <name evidence="7 9" type="primary">surA</name>
    <name evidence="9" type="ORF">HER31_13505</name>
</gene>
<comment type="catalytic activity">
    <reaction evidence="7">
        <text>[protein]-peptidylproline (omega=180) = [protein]-peptidylproline (omega=0)</text>
        <dbReference type="Rhea" id="RHEA:16237"/>
        <dbReference type="Rhea" id="RHEA-COMP:10747"/>
        <dbReference type="Rhea" id="RHEA-COMP:10748"/>
        <dbReference type="ChEBI" id="CHEBI:83833"/>
        <dbReference type="ChEBI" id="CHEBI:83834"/>
        <dbReference type="EC" id="5.2.1.8"/>
    </reaction>
</comment>
<dbReference type="PROSITE" id="PS01096">
    <property type="entry name" value="PPIC_PPIASE_1"/>
    <property type="match status" value="1"/>
</dbReference>
<dbReference type="PROSITE" id="PS50198">
    <property type="entry name" value="PPIC_PPIASE_2"/>
    <property type="match status" value="2"/>
</dbReference>
<evidence type="ECO:0000256" key="7">
    <source>
        <dbReference type="HAMAP-Rule" id="MF_01183"/>
    </source>
</evidence>
<comment type="domain">
    <text evidence="7">The PPIase activity resides only in the second parvulin domain. The N-terminal region and the C-terminal tail are necessary and sufficient for the chaperone activity of SurA. The PPIase activity is dispensable for SurA to function as a chaperone. The N-terminal region and the C-terminal tail are also required for porin recognition.</text>
</comment>
<dbReference type="GO" id="GO:0050821">
    <property type="term" value="P:protein stabilization"/>
    <property type="evidence" value="ECO:0007669"/>
    <property type="project" value="InterPro"/>
</dbReference>
<dbReference type="GO" id="GO:0051082">
    <property type="term" value="F:unfolded protein binding"/>
    <property type="evidence" value="ECO:0007669"/>
    <property type="project" value="UniProtKB-UniRule"/>
</dbReference>
<dbReference type="HAMAP" id="MF_01183">
    <property type="entry name" value="Chaperone_SurA"/>
    <property type="match status" value="1"/>
</dbReference>
<dbReference type="InterPro" id="IPR046357">
    <property type="entry name" value="PPIase_dom_sf"/>
</dbReference>
<keyword evidence="6 7" id="KW-0413">Isomerase</keyword>
<keyword evidence="4 7" id="KW-0697">Rotamase</keyword>
<keyword evidence="5 7" id="KW-0143">Chaperone</keyword>
<dbReference type="GO" id="GO:0006457">
    <property type="term" value="P:protein folding"/>
    <property type="evidence" value="ECO:0007669"/>
    <property type="project" value="UniProtKB-UniRule"/>
</dbReference>
<organism evidence="9 10">
    <name type="scientific">Ferrimonas lipolytica</name>
    <dbReference type="NCBI Taxonomy" id="2724191"/>
    <lineage>
        <taxon>Bacteria</taxon>
        <taxon>Pseudomonadati</taxon>
        <taxon>Pseudomonadota</taxon>
        <taxon>Gammaproteobacteria</taxon>
        <taxon>Alteromonadales</taxon>
        <taxon>Ferrimonadaceae</taxon>
        <taxon>Ferrimonas</taxon>
    </lineage>
</organism>
<comment type="function">
    <text evidence="7">Chaperone involved in the correct folding and assembly of outer membrane proteins. Recognizes specific patterns of aromatic residues and the orientation of their side chains, which are found more frequently in integral outer membrane proteins. May act in both early periplasmic and late outer membrane-associated steps of protein maturation.</text>
</comment>
<feature type="domain" description="PpiC" evidence="8">
    <location>
        <begin position="170"/>
        <end position="266"/>
    </location>
</feature>
<dbReference type="GO" id="GO:0030288">
    <property type="term" value="C:outer membrane-bounded periplasmic space"/>
    <property type="evidence" value="ECO:0007669"/>
    <property type="project" value="InterPro"/>
</dbReference>
<evidence type="ECO:0000256" key="1">
    <source>
        <dbReference type="ARBA" id="ARBA00022729"/>
    </source>
</evidence>
<keyword evidence="1 7" id="KW-0732">Signal</keyword>
<evidence type="ECO:0000256" key="2">
    <source>
        <dbReference type="ARBA" id="ARBA00022737"/>
    </source>
</evidence>
<dbReference type="Gene3D" id="1.10.4030.10">
    <property type="entry name" value="Porin chaperone SurA, peptide-binding domain"/>
    <property type="match status" value="2"/>
</dbReference>
<reference evidence="9 10" key="1">
    <citation type="submission" date="2020-04" db="EMBL/GenBank/DDBJ databases">
        <title>Ferrimonas sp. S7 isolated from sea water.</title>
        <authorList>
            <person name="Bae S.S."/>
            <person name="Baek K."/>
        </authorList>
    </citation>
    <scope>NUCLEOTIDE SEQUENCE [LARGE SCALE GENOMIC DNA]</scope>
    <source>
        <strain evidence="9 10">S7</strain>
    </source>
</reference>
<dbReference type="Pfam" id="PF09312">
    <property type="entry name" value="SurA_N"/>
    <property type="match status" value="1"/>
</dbReference>
<comment type="subcellular location">
    <subcellularLocation>
        <location evidence="7">Periplasm</location>
    </subcellularLocation>
    <text evidence="7">Is capable of associating with the outer membrane.</text>
</comment>
<dbReference type="GO" id="GO:0043165">
    <property type="term" value="P:Gram-negative-bacterium-type cell outer membrane assembly"/>
    <property type="evidence" value="ECO:0007669"/>
    <property type="project" value="InterPro"/>
</dbReference>
<protein>
    <recommendedName>
        <fullName evidence="7">Chaperone SurA</fullName>
    </recommendedName>
    <alternativeName>
        <fullName evidence="7">Peptidyl-prolyl cis-trans isomerase SurA</fullName>
        <shortName evidence="7">PPIase SurA</shortName>
        <ecNumber evidence="7">5.2.1.8</ecNumber>
    </alternativeName>
    <alternativeName>
        <fullName evidence="7">Rotamase SurA</fullName>
    </alternativeName>
</protein>
<dbReference type="GO" id="GO:0003755">
    <property type="term" value="F:peptidyl-prolyl cis-trans isomerase activity"/>
    <property type="evidence" value="ECO:0007669"/>
    <property type="project" value="UniProtKB-UniRule"/>
</dbReference>
<dbReference type="AlphaFoldDB" id="A0A6H1UHN3"/>
<dbReference type="GO" id="GO:0042277">
    <property type="term" value="F:peptide binding"/>
    <property type="evidence" value="ECO:0007669"/>
    <property type="project" value="InterPro"/>
</dbReference>
<dbReference type="RefSeq" id="WP_168661182.1">
    <property type="nucleotide sequence ID" value="NZ_CP051180.1"/>
</dbReference>
<dbReference type="Proteomes" id="UP000501602">
    <property type="component" value="Chromosome"/>
</dbReference>
<evidence type="ECO:0000256" key="5">
    <source>
        <dbReference type="ARBA" id="ARBA00023186"/>
    </source>
</evidence>
<dbReference type="InterPro" id="IPR015391">
    <property type="entry name" value="SurA_N"/>
</dbReference>
<dbReference type="EC" id="5.2.1.8" evidence="7"/>
<evidence type="ECO:0000256" key="4">
    <source>
        <dbReference type="ARBA" id="ARBA00023110"/>
    </source>
</evidence>
<keyword evidence="10" id="KW-1185">Reference proteome</keyword>
<accession>A0A6H1UHN3</accession>
<dbReference type="InterPro" id="IPR023034">
    <property type="entry name" value="PPIase_SurA"/>
</dbReference>
<dbReference type="NCBIfam" id="NF008038">
    <property type="entry name" value="PRK10770.1"/>
    <property type="match status" value="1"/>
</dbReference>
<dbReference type="SUPFAM" id="SSF109998">
    <property type="entry name" value="Triger factor/SurA peptide-binding domain-like"/>
    <property type="match status" value="1"/>
</dbReference>
<dbReference type="InterPro" id="IPR000297">
    <property type="entry name" value="PPIase_PpiC"/>
</dbReference>
<dbReference type="EMBL" id="CP051180">
    <property type="protein sequence ID" value="QIZ77823.1"/>
    <property type="molecule type" value="Genomic_DNA"/>
</dbReference>
<dbReference type="KEGG" id="fes:HER31_13505"/>
<evidence type="ECO:0000313" key="9">
    <source>
        <dbReference type="EMBL" id="QIZ77823.1"/>
    </source>
</evidence>
<dbReference type="PANTHER" id="PTHR47637">
    <property type="entry name" value="CHAPERONE SURA"/>
    <property type="match status" value="1"/>
</dbReference>
<feature type="domain" description="PpiC" evidence="8">
    <location>
        <begin position="275"/>
        <end position="375"/>
    </location>
</feature>
<keyword evidence="3 7" id="KW-0574">Periplasm</keyword>
<dbReference type="PANTHER" id="PTHR47637:SF1">
    <property type="entry name" value="CHAPERONE SURA"/>
    <property type="match status" value="1"/>
</dbReference>
<dbReference type="InterPro" id="IPR050280">
    <property type="entry name" value="OMP_Chaperone_SurA"/>
</dbReference>
<dbReference type="Pfam" id="PF00639">
    <property type="entry name" value="Rotamase"/>
    <property type="match status" value="1"/>
</dbReference>
<evidence type="ECO:0000256" key="6">
    <source>
        <dbReference type="ARBA" id="ARBA00023235"/>
    </source>
</evidence>
<evidence type="ECO:0000256" key="3">
    <source>
        <dbReference type="ARBA" id="ARBA00022764"/>
    </source>
</evidence>
<keyword evidence="2 7" id="KW-0677">Repeat</keyword>
<name>A0A6H1UHN3_9GAMM</name>
<dbReference type="SUPFAM" id="SSF54534">
    <property type="entry name" value="FKBP-like"/>
    <property type="match status" value="2"/>
</dbReference>
<dbReference type="InterPro" id="IPR027304">
    <property type="entry name" value="Trigger_fact/SurA_dom_sf"/>
</dbReference>